<dbReference type="Pfam" id="PF11307">
    <property type="entry name" value="DUF3109"/>
    <property type="match status" value="1"/>
</dbReference>
<evidence type="ECO:0000313" key="3">
    <source>
        <dbReference type="Proteomes" id="UP000033109"/>
    </source>
</evidence>
<evidence type="ECO:0008006" key="4">
    <source>
        <dbReference type="Google" id="ProtNLM"/>
    </source>
</evidence>
<dbReference type="OrthoDB" id="597501at2"/>
<dbReference type="HOGENOM" id="CLU_097451_0_0_10"/>
<dbReference type="InterPro" id="IPR021458">
    <property type="entry name" value="Rv0495c"/>
</dbReference>
<dbReference type="Proteomes" id="UP000033109">
    <property type="component" value="Chromosome"/>
</dbReference>
<dbReference type="STRING" id="400092.PKOR_17105"/>
<dbReference type="EMBL" id="CP009621">
    <property type="protein sequence ID" value="AKD04494.1"/>
    <property type="molecule type" value="Genomic_DNA"/>
</dbReference>
<dbReference type="PATRIC" id="fig|400092.3.peg.3748"/>
<gene>
    <name evidence="2" type="ORF">PKOR_17105</name>
</gene>
<protein>
    <recommendedName>
        <fullName evidence="4">DUF3109 family protein</fullName>
    </recommendedName>
</protein>
<dbReference type="KEGG" id="pko:PKOR_17105"/>
<comment type="similarity">
    <text evidence="1">Belongs to the Rv0495c family.</text>
</comment>
<accession>A0A0E3ZHJ3</accession>
<reference evidence="2 3" key="1">
    <citation type="journal article" date="2015" name="Sci. Rep.">
        <title>Unraveling adaptation of Pontibacter korlensis to radiation and infertility in desert through complete genome and comparative transcriptomic analysis.</title>
        <authorList>
            <person name="Dai J."/>
            <person name="Dai W."/>
            <person name="Qiu C."/>
            <person name="Yang Z."/>
            <person name="Zhang Y."/>
            <person name="Zhou M."/>
            <person name="Zhang L."/>
            <person name="Fang C."/>
            <person name="Gao Q."/>
            <person name="Yang Q."/>
            <person name="Li X."/>
            <person name="Wang Z."/>
            <person name="Wang Z."/>
            <person name="Jia Z."/>
            <person name="Chen X."/>
        </authorList>
    </citation>
    <scope>NUCLEOTIDE SEQUENCE [LARGE SCALE GENOMIC DNA]</scope>
    <source>
        <strain evidence="2 3">X14-1T</strain>
    </source>
</reference>
<evidence type="ECO:0000313" key="2">
    <source>
        <dbReference type="EMBL" id="AKD04494.1"/>
    </source>
</evidence>
<dbReference type="AlphaFoldDB" id="A0A0E3ZHJ3"/>
<dbReference type="RefSeq" id="WP_046312357.1">
    <property type="nucleotide sequence ID" value="NZ_CBCSCY010000006.1"/>
</dbReference>
<keyword evidence="3" id="KW-1185">Reference proteome</keyword>
<sequence length="194" mass="22203">MIVLQNTVISDDVRDQFFVCNLEKCKGACCVEGDLGAPLEEEELQILTDHYDQIKPYMSEAGLKAVDDQGLYIKDWEGDYSTPTIGNRECAYAIYDTDNTLKCAIEQAYYDGKIDWKKPISCHLYPIRITKYDGFEALNYDRWGICSSACSFGQDLGVRVYQFLKEPLIRKYGESWYSELEQLMENEEAAASSK</sequence>
<organism evidence="2 3">
    <name type="scientific">Pontibacter korlensis</name>
    <dbReference type="NCBI Taxonomy" id="400092"/>
    <lineage>
        <taxon>Bacteria</taxon>
        <taxon>Pseudomonadati</taxon>
        <taxon>Bacteroidota</taxon>
        <taxon>Cytophagia</taxon>
        <taxon>Cytophagales</taxon>
        <taxon>Hymenobacteraceae</taxon>
        <taxon>Pontibacter</taxon>
    </lineage>
</organism>
<proteinExistence type="inferred from homology"/>
<evidence type="ECO:0000256" key="1">
    <source>
        <dbReference type="ARBA" id="ARBA00093770"/>
    </source>
</evidence>
<name>A0A0E3ZHJ3_9BACT</name>